<keyword evidence="2" id="KW-1185">Reference proteome</keyword>
<name>A0ABW0ETI5_9PSEU</name>
<dbReference type="RefSeq" id="WP_378249939.1">
    <property type="nucleotide sequence ID" value="NZ_JBHSKF010000014.1"/>
</dbReference>
<sequence length="83" mass="8775">MISYCRAYPVDQVARFAAAAAVLAELDAADFVYLSADLTLRRDAVGQDGAVLVSADTPGWAAFCREELTFVVPDFAEDAGAAD</sequence>
<gene>
    <name evidence="1" type="ORF">ACFPM7_23680</name>
</gene>
<proteinExistence type="predicted"/>
<dbReference type="Proteomes" id="UP001596157">
    <property type="component" value="Unassembled WGS sequence"/>
</dbReference>
<accession>A0ABW0ETI5</accession>
<protein>
    <submittedName>
        <fullName evidence="1">Uncharacterized protein</fullName>
    </submittedName>
</protein>
<organism evidence="1 2">
    <name type="scientific">Actinokineospora guangxiensis</name>
    <dbReference type="NCBI Taxonomy" id="1490288"/>
    <lineage>
        <taxon>Bacteria</taxon>
        <taxon>Bacillati</taxon>
        <taxon>Actinomycetota</taxon>
        <taxon>Actinomycetes</taxon>
        <taxon>Pseudonocardiales</taxon>
        <taxon>Pseudonocardiaceae</taxon>
        <taxon>Actinokineospora</taxon>
    </lineage>
</organism>
<evidence type="ECO:0000313" key="1">
    <source>
        <dbReference type="EMBL" id="MFC5290066.1"/>
    </source>
</evidence>
<evidence type="ECO:0000313" key="2">
    <source>
        <dbReference type="Proteomes" id="UP001596157"/>
    </source>
</evidence>
<reference evidence="2" key="1">
    <citation type="journal article" date="2019" name="Int. J. Syst. Evol. Microbiol.">
        <title>The Global Catalogue of Microorganisms (GCM) 10K type strain sequencing project: providing services to taxonomists for standard genome sequencing and annotation.</title>
        <authorList>
            <consortium name="The Broad Institute Genomics Platform"/>
            <consortium name="The Broad Institute Genome Sequencing Center for Infectious Disease"/>
            <person name="Wu L."/>
            <person name="Ma J."/>
        </authorList>
    </citation>
    <scope>NUCLEOTIDE SEQUENCE [LARGE SCALE GENOMIC DNA]</scope>
    <source>
        <strain evidence="2">CCUG 59778</strain>
    </source>
</reference>
<comment type="caution">
    <text evidence="1">The sequence shown here is derived from an EMBL/GenBank/DDBJ whole genome shotgun (WGS) entry which is preliminary data.</text>
</comment>
<dbReference type="EMBL" id="JBHSKF010000014">
    <property type="protein sequence ID" value="MFC5290066.1"/>
    <property type="molecule type" value="Genomic_DNA"/>
</dbReference>